<gene>
    <name evidence="1" type="ORF">SKAU_G00092910</name>
</gene>
<sequence>MCCKLGFWVSQRWQFASGPYQRCKFLGLGRVSYVDLMRKLSLACGILHVGPRYGSVVTSETTSSFLSFFEALDHSLGAGPHPSPDLPGCSHPTIS</sequence>
<accession>A0A9Q1FWW1</accession>
<reference evidence="1" key="1">
    <citation type="journal article" date="2023" name="Science">
        <title>Genome structures resolve the early diversification of teleost fishes.</title>
        <authorList>
            <person name="Parey E."/>
            <person name="Louis A."/>
            <person name="Montfort J."/>
            <person name="Bouchez O."/>
            <person name="Roques C."/>
            <person name="Iampietro C."/>
            <person name="Lluch J."/>
            <person name="Castinel A."/>
            <person name="Donnadieu C."/>
            <person name="Desvignes T."/>
            <person name="Floi Bucao C."/>
            <person name="Jouanno E."/>
            <person name="Wen M."/>
            <person name="Mejri S."/>
            <person name="Dirks R."/>
            <person name="Jansen H."/>
            <person name="Henkel C."/>
            <person name="Chen W.J."/>
            <person name="Zahm M."/>
            <person name="Cabau C."/>
            <person name="Klopp C."/>
            <person name="Thompson A.W."/>
            <person name="Robinson-Rechavi M."/>
            <person name="Braasch I."/>
            <person name="Lecointre G."/>
            <person name="Bobe J."/>
            <person name="Postlethwait J.H."/>
            <person name="Berthelot C."/>
            <person name="Roest Crollius H."/>
            <person name="Guiguen Y."/>
        </authorList>
    </citation>
    <scope>NUCLEOTIDE SEQUENCE</scope>
    <source>
        <strain evidence="1">WJC10195</strain>
    </source>
</reference>
<name>A0A9Q1FWW1_SYNKA</name>
<dbReference type="EMBL" id="JAINUF010000003">
    <property type="protein sequence ID" value="KAJ8369263.1"/>
    <property type="molecule type" value="Genomic_DNA"/>
</dbReference>
<proteinExistence type="predicted"/>
<evidence type="ECO:0000313" key="1">
    <source>
        <dbReference type="EMBL" id="KAJ8369263.1"/>
    </source>
</evidence>
<dbReference type="Proteomes" id="UP001152622">
    <property type="component" value="Chromosome 3"/>
</dbReference>
<protein>
    <submittedName>
        <fullName evidence="1">Uncharacterized protein</fullName>
    </submittedName>
</protein>
<organism evidence="1 2">
    <name type="scientific">Synaphobranchus kaupii</name>
    <name type="common">Kaup's arrowtooth eel</name>
    <dbReference type="NCBI Taxonomy" id="118154"/>
    <lineage>
        <taxon>Eukaryota</taxon>
        <taxon>Metazoa</taxon>
        <taxon>Chordata</taxon>
        <taxon>Craniata</taxon>
        <taxon>Vertebrata</taxon>
        <taxon>Euteleostomi</taxon>
        <taxon>Actinopterygii</taxon>
        <taxon>Neopterygii</taxon>
        <taxon>Teleostei</taxon>
        <taxon>Anguilliformes</taxon>
        <taxon>Synaphobranchidae</taxon>
        <taxon>Synaphobranchus</taxon>
    </lineage>
</organism>
<keyword evidence="2" id="KW-1185">Reference proteome</keyword>
<comment type="caution">
    <text evidence="1">The sequence shown here is derived from an EMBL/GenBank/DDBJ whole genome shotgun (WGS) entry which is preliminary data.</text>
</comment>
<dbReference type="AlphaFoldDB" id="A0A9Q1FWW1"/>
<evidence type="ECO:0000313" key="2">
    <source>
        <dbReference type="Proteomes" id="UP001152622"/>
    </source>
</evidence>